<keyword evidence="2" id="KW-0418">Kinase</keyword>
<dbReference type="GO" id="GO:0016301">
    <property type="term" value="F:kinase activity"/>
    <property type="evidence" value="ECO:0007669"/>
    <property type="project" value="UniProtKB-KW"/>
</dbReference>
<dbReference type="PANTHER" id="PTHR21310:SF42">
    <property type="entry name" value="BIFUNCTIONAL AAC_APH"/>
    <property type="match status" value="1"/>
</dbReference>
<evidence type="ECO:0000259" key="1">
    <source>
        <dbReference type="Pfam" id="PF01636"/>
    </source>
</evidence>
<dbReference type="Proteomes" id="UP001296943">
    <property type="component" value="Unassembled WGS sequence"/>
</dbReference>
<evidence type="ECO:0000313" key="3">
    <source>
        <dbReference type="Proteomes" id="UP001296943"/>
    </source>
</evidence>
<dbReference type="SUPFAM" id="SSF56112">
    <property type="entry name" value="Protein kinase-like (PK-like)"/>
    <property type="match status" value="1"/>
</dbReference>
<dbReference type="Gene3D" id="3.90.1200.10">
    <property type="match status" value="1"/>
</dbReference>
<evidence type="ECO:0000313" key="2">
    <source>
        <dbReference type="EMBL" id="MBM7573037.1"/>
    </source>
</evidence>
<gene>
    <name evidence="2" type="ORF">JOC48_003585</name>
</gene>
<sequence>MMQHPWSPEIVITEESAAQIIEKQFPELKPININVMGKGFDNATFLVNNQYVFRFPVRKKASKLIEIENRLLPIVSELVPVTIPLPRYFGKTNGDYPWSFGGYKILKGNNPTSLTPNQRFLSVEVLAQFLRTLHCFPIQDAEKLVPYDQMDRMNIEKRKQMLESQIEKAKQFGFIQGKIASQLEEIFLNIDNPTDSIPKTLVHGDLHFRNLLVNKSGKITSVIDWGDSHIGHPAIDLSVVYSFLPKEARTTFFKLYGNVHQETKRIAQFKAIETTIFHLLFAYELKDYKLVEECKLTLFLILN</sequence>
<name>A0ABS2N4G3_9BACI</name>
<organism evidence="2 3">
    <name type="scientific">Aquibacillus albus</name>
    <dbReference type="NCBI Taxonomy" id="1168171"/>
    <lineage>
        <taxon>Bacteria</taxon>
        <taxon>Bacillati</taxon>
        <taxon>Bacillota</taxon>
        <taxon>Bacilli</taxon>
        <taxon>Bacillales</taxon>
        <taxon>Bacillaceae</taxon>
        <taxon>Aquibacillus</taxon>
    </lineage>
</organism>
<dbReference type="InterPro" id="IPR011009">
    <property type="entry name" value="Kinase-like_dom_sf"/>
</dbReference>
<accession>A0ABS2N4G3</accession>
<keyword evidence="3" id="KW-1185">Reference proteome</keyword>
<keyword evidence="2" id="KW-0808">Transferase</keyword>
<dbReference type="InterPro" id="IPR002575">
    <property type="entry name" value="Aminoglycoside_PTrfase"/>
</dbReference>
<feature type="domain" description="Aminoglycoside phosphotransferase" evidence="1">
    <location>
        <begin position="36"/>
        <end position="257"/>
    </location>
</feature>
<dbReference type="Pfam" id="PF01636">
    <property type="entry name" value="APH"/>
    <property type="match status" value="1"/>
</dbReference>
<comment type="caution">
    <text evidence="2">The sequence shown here is derived from an EMBL/GenBank/DDBJ whole genome shotgun (WGS) entry which is preliminary data.</text>
</comment>
<dbReference type="Gene3D" id="3.30.200.20">
    <property type="entry name" value="Phosphorylase Kinase, domain 1"/>
    <property type="match status" value="1"/>
</dbReference>
<dbReference type="EMBL" id="JAFBDR010000025">
    <property type="protein sequence ID" value="MBM7573037.1"/>
    <property type="molecule type" value="Genomic_DNA"/>
</dbReference>
<dbReference type="PANTHER" id="PTHR21310">
    <property type="entry name" value="AMINOGLYCOSIDE PHOSPHOTRANSFERASE-RELATED-RELATED"/>
    <property type="match status" value="1"/>
</dbReference>
<protein>
    <submittedName>
        <fullName evidence="2">Aminoglycoside phosphotransferase (APT) family kinase protein</fullName>
    </submittedName>
</protein>
<reference evidence="2 3" key="1">
    <citation type="submission" date="2021-01" db="EMBL/GenBank/DDBJ databases">
        <title>Genomic Encyclopedia of Type Strains, Phase IV (KMG-IV): sequencing the most valuable type-strain genomes for metagenomic binning, comparative biology and taxonomic classification.</title>
        <authorList>
            <person name="Goeker M."/>
        </authorList>
    </citation>
    <scope>NUCLEOTIDE SEQUENCE [LARGE SCALE GENOMIC DNA]</scope>
    <source>
        <strain evidence="2 3">DSM 23711</strain>
    </source>
</reference>
<dbReference type="InterPro" id="IPR051678">
    <property type="entry name" value="AGP_Transferase"/>
</dbReference>
<dbReference type="RefSeq" id="WP_204501705.1">
    <property type="nucleotide sequence ID" value="NZ_JAFBDR010000025.1"/>
</dbReference>
<proteinExistence type="predicted"/>